<comment type="caution">
    <text evidence="2">The sequence shown here is derived from an EMBL/GenBank/DDBJ whole genome shotgun (WGS) entry which is preliminary data.</text>
</comment>
<evidence type="ECO:0000313" key="2">
    <source>
        <dbReference type="EMBL" id="MFC5067124.1"/>
    </source>
</evidence>
<dbReference type="RefSeq" id="WP_114957515.1">
    <property type="nucleotide sequence ID" value="NZ_JBHSJF010000003.1"/>
</dbReference>
<dbReference type="SUPFAM" id="SSF54593">
    <property type="entry name" value="Glyoxalase/Bleomycin resistance protein/Dihydroxybiphenyl dioxygenase"/>
    <property type="match status" value="1"/>
</dbReference>
<sequence length="229" mass="24972">MSDTQVRSETAMKTARTRGLDMKLEIIVIPVSDVDRAKRFYGDLGWRLDADFSSGDDWRVIQFTPPGSGCSVIFGKNVTAAAPGSAQGLYLIVSNIEAARNELLRRGVEVSEVFHAGGDVHTGADEPFLSGSLRVSGPDPERQSYSSFASFNDPDGNGWLFQEITSRLPGRVDADETSFASSSDLAAALKRAAAAHGEHEKRTGQHDEDWPDWYAEYMVREQAGKSLPS</sequence>
<dbReference type="EMBL" id="JBHSJF010000003">
    <property type="protein sequence ID" value="MFC5067124.1"/>
    <property type="molecule type" value="Genomic_DNA"/>
</dbReference>
<dbReference type="InterPro" id="IPR037523">
    <property type="entry name" value="VOC_core"/>
</dbReference>
<proteinExistence type="predicted"/>
<keyword evidence="3" id="KW-1185">Reference proteome</keyword>
<dbReference type="Pfam" id="PF00903">
    <property type="entry name" value="Glyoxalase"/>
    <property type="match status" value="1"/>
</dbReference>
<accession>A0ABV9Z0L6</accession>
<dbReference type="Gene3D" id="3.10.180.10">
    <property type="entry name" value="2,3-Dihydroxybiphenyl 1,2-Dioxygenase, domain 1"/>
    <property type="match status" value="1"/>
</dbReference>
<dbReference type="Proteomes" id="UP001595796">
    <property type="component" value="Unassembled WGS sequence"/>
</dbReference>
<organism evidence="2 3">
    <name type="scientific">Flaviflagellibacter deserti</name>
    <dbReference type="NCBI Taxonomy" id="2267266"/>
    <lineage>
        <taxon>Bacteria</taxon>
        <taxon>Pseudomonadati</taxon>
        <taxon>Pseudomonadota</taxon>
        <taxon>Alphaproteobacteria</taxon>
        <taxon>Hyphomicrobiales</taxon>
        <taxon>Flaviflagellibacter</taxon>
    </lineage>
</organism>
<feature type="domain" description="VOC" evidence="1">
    <location>
        <begin position="23"/>
        <end position="164"/>
    </location>
</feature>
<dbReference type="PROSITE" id="PS51819">
    <property type="entry name" value="VOC"/>
    <property type="match status" value="1"/>
</dbReference>
<gene>
    <name evidence="2" type="ORF">ACFPFW_03735</name>
</gene>
<protein>
    <submittedName>
        <fullName evidence="2">VOC family protein</fullName>
    </submittedName>
</protein>
<dbReference type="InterPro" id="IPR004360">
    <property type="entry name" value="Glyas_Fos-R_dOase_dom"/>
</dbReference>
<reference evidence="3" key="1">
    <citation type="journal article" date="2019" name="Int. J. Syst. Evol. Microbiol.">
        <title>The Global Catalogue of Microorganisms (GCM) 10K type strain sequencing project: providing services to taxonomists for standard genome sequencing and annotation.</title>
        <authorList>
            <consortium name="The Broad Institute Genomics Platform"/>
            <consortium name="The Broad Institute Genome Sequencing Center for Infectious Disease"/>
            <person name="Wu L."/>
            <person name="Ma J."/>
        </authorList>
    </citation>
    <scope>NUCLEOTIDE SEQUENCE [LARGE SCALE GENOMIC DNA]</scope>
    <source>
        <strain evidence="3">CGMCC 1.16444</strain>
    </source>
</reference>
<name>A0ABV9Z0L6_9HYPH</name>
<evidence type="ECO:0000313" key="3">
    <source>
        <dbReference type="Proteomes" id="UP001595796"/>
    </source>
</evidence>
<dbReference type="InterPro" id="IPR029068">
    <property type="entry name" value="Glyas_Bleomycin-R_OHBP_Dase"/>
</dbReference>
<evidence type="ECO:0000259" key="1">
    <source>
        <dbReference type="PROSITE" id="PS51819"/>
    </source>
</evidence>